<dbReference type="Proteomes" id="UP001305779">
    <property type="component" value="Unassembled WGS sequence"/>
</dbReference>
<gene>
    <name evidence="5" type="ORF">PRZ48_009169</name>
</gene>
<keyword evidence="6" id="KW-1185">Reference proteome</keyword>
<keyword evidence="2" id="KW-0560">Oxidoreductase</keyword>
<evidence type="ECO:0000256" key="3">
    <source>
        <dbReference type="ARBA" id="ARBA00038157"/>
    </source>
</evidence>
<dbReference type="PANTHER" id="PTHR43364:SF7">
    <property type="entry name" value="NADP-DEPENDENT OXIDOREDUCTASE DOMAIN-CONTAINING PROTEIN-RELATED"/>
    <property type="match status" value="1"/>
</dbReference>
<keyword evidence="1" id="KW-0521">NADP</keyword>
<sequence>MVVATKFTTGFKTAEKIKANFQGIGTQDDKYARLAGRLQDLAKAKNTAVTSIALAYVRHKAPHVFPIIGGRKIEHLKDNIKALGVHLTSDEINDIDDSEPFDVGFPLSFLFAGKPYRTEYVSSDLPLLSSNTALESMLKPVPIRPRQGEQRLTMS</sequence>
<protein>
    <recommendedName>
        <fullName evidence="4">NADP-dependent oxidoreductase domain-containing protein</fullName>
    </recommendedName>
</protein>
<feature type="domain" description="NADP-dependent oxidoreductase" evidence="4">
    <location>
        <begin position="29"/>
        <end position="97"/>
    </location>
</feature>
<dbReference type="InterPro" id="IPR036812">
    <property type="entry name" value="NAD(P)_OxRdtase_dom_sf"/>
</dbReference>
<dbReference type="SUPFAM" id="SSF51430">
    <property type="entry name" value="NAD(P)-linked oxidoreductase"/>
    <property type="match status" value="1"/>
</dbReference>
<comment type="caution">
    <text evidence="5">The sequence shown here is derived from an EMBL/GenBank/DDBJ whole genome shotgun (WGS) entry which is preliminary data.</text>
</comment>
<proteinExistence type="inferred from homology"/>
<evidence type="ECO:0000259" key="4">
    <source>
        <dbReference type="Pfam" id="PF00248"/>
    </source>
</evidence>
<name>A0ABR0EBC3_ZASCE</name>
<dbReference type="InterPro" id="IPR023210">
    <property type="entry name" value="NADP_OxRdtase_dom"/>
</dbReference>
<evidence type="ECO:0000313" key="6">
    <source>
        <dbReference type="Proteomes" id="UP001305779"/>
    </source>
</evidence>
<dbReference type="EMBL" id="JAXOVC010000007">
    <property type="protein sequence ID" value="KAK4498659.1"/>
    <property type="molecule type" value="Genomic_DNA"/>
</dbReference>
<organism evidence="5 6">
    <name type="scientific">Zasmidium cellare</name>
    <name type="common">Wine cellar mold</name>
    <name type="synonym">Racodium cellare</name>
    <dbReference type="NCBI Taxonomy" id="395010"/>
    <lineage>
        <taxon>Eukaryota</taxon>
        <taxon>Fungi</taxon>
        <taxon>Dikarya</taxon>
        <taxon>Ascomycota</taxon>
        <taxon>Pezizomycotina</taxon>
        <taxon>Dothideomycetes</taxon>
        <taxon>Dothideomycetidae</taxon>
        <taxon>Mycosphaerellales</taxon>
        <taxon>Mycosphaerellaceae</taxon>
        <taxon>Zasmidium</taxon>
    </lineage>
</organism>
<dbReference type="PANTHER" id="PTHR43364">
    <property type="entry name" value="NADH-SPECIFIC METHYLGLYOXAL REDUCTASE-RELATED"/>
    <property type="match status" value="1"/>
</dbReference>
<dbReference type="Gene3D" id="3.20.20.100">
    <property type="entry name" value="NADP-dependent oxidoreductase domain"/>
    <property type="match status" value="1"/>
</dbReference>
<accession>A0ABR0EBC3</accession>
<dbReference type="Pfam" id="PF00248">
    <property type="entry name" value="Aldo_ket_red"/>
    <property type="match status" value="1"/>
</dbReference>
<evidence type="ECO:0000256" key="1">
    <source>
        <dbReference type="ARBA" id="ARBA00022857"/>
    </source>
</evidence>
<dbReference type="InterPro" id="IPR050523">
    <property type="entry name" value="AKR_Detox_Biosynth"/>
</dbReference>
<evidence type="ECO:0000256" key="2">
    <source>
        <dbReference type="ARBA" id="ARBA00023002"/>
    </source>
</evidence>
<evidence type="ECO:0000313" key="5">
    <source>
        <dbReference type="EMBL" id="KAK4498659.1"/>
    </source>
</evidence>
<comment type="similarity">
    <text evidence="3">Belongs to the aldo/keto reductase family. Aldo/keto reductase 2 subfamily.</text>
</comment>
<reference evidence="5 6" key="1">
    <citation type="journal article" date="2023" name="G3 (Bethesda)">
        <title>A chromosome-level genome assembly of Zasmidium syzygii isolated from banana leaves.</title>
        <authorList>
            <person name="van Westerhoven A.C."/>
            <person name="Mehrabi R."/>
            <person name="Talebi R."/>
            <person name="Steentjes M.B.F."/>
            <person name="Corcolon B."/>
            <person name="Chong P.A."/>
            <person name="Kema G.H.J."/>
            <person name="Seidl M.F."/>
        </authorList>
    </citation>
    <scope>NUCLEOTIDE SEQUENCE [LARGE SCALE GENOMIC DNA]</scope>
    <source>
        <strain evidence="5 6">P124</strain>
    </source>
</reference>